<dbReference type="STRING" id="15368.A0A0Q3NJT3"/>
<dbReference type="EnsemblPlants" id="KQK17662">
    <property type="protein sequence ID" value="KQK17662"/>
    <property type="gene ID" value="BRADI_1g35930v3"/>
</dbReference>
<dbReference type="PANTHER" id="PTHR16140:SF4">
    <property type="entry name" value="NON-STRUCTURAL MAINTENANCE OF CHROMOSOMES ELEMENT 4"/>
    <property type="match status" value="1"/>
</dbReference>
<evidence type="ECO:0000256" key="5">
    <source>
        <dbReference type="ARBA" id="ARBA00023204"/>
    </source>
</evidence>
<dbReference type="GO" id="GO:0006310">
    <property type="term" value="P:DNA recombination"/>
    <property type="evidence" value="ECO:0007669"/>
    <property type="project" value="UniProtKB-UniRule"/>
</dbReference>
<feature type="domain" description="Non-structural maintenance of chromosome element 4 C-terminal" evidence="9">
    <location>
        <begin position="210"/>
        <end position="294"/>
    </location>
</feature>
<dbReference type="KEGG" id="bdi:100822599"/>
<protein>
    <recommendedName>
        <fullName evidence="7">Non-structural maintenance of chromosomes element 4</fullName>
    </recommendedName>
</protein>
<reference evidence="10" key="2">
    <citation type="submission" date="2017-06" db="EMBL/GenBank/DDBJ databases">
        <title>WGS assembly of Brachypodium distachyon.</title>
        <authorList>
            <consortium name="The International Brachypodium Initiative"/>
            <person name="Lucas S."/>
            <person name="Harmon-Smith M."/>
            <person name="Lail K."/>
            <person name="Tice H."/>
            <person name="Grimwood J."/>
            <person name="Bruce D."/>
            <person name="Barry K."/>
            <person name="Shu S."/>
            <person name="Lindquist E."/>
            <person name="Wang M."/>
            <person name="Pitluck S."/>
            <person name="Vogel J.P."/>
            <person name="Garvin D.F."/>
            <person name="Mockler T.C."/>
            <person name="Schmutz J."/>
            <person name="Rokhsar D."/>
            <person name="Bevan M.W."/>
        </authorList>
    </citation>
    <scope>NUCLEOTIDE SEQUENCE</scope>
    <source>
        <strain evidence="10">Bd21</strain>
    </source>
</reference>
<keyword evidence="4 7" id="KW-0233">DNA recombination</keyword>
<reference evidence="11" key="3">
    <citation type="submission" date="2018-08" db="UniProtKB">
        <authorList>
            <consortium name="EnsemblPlants"/>
        </authorList>
    </citation>
    <scope>IDENTIFICATION</scope>
    <source>
        <strain evidence="11">cv. Bd21</strain>
    </source>
</reference>
<evidence type="ECO:0000256" key="3">
    <source>
        <dbReference type="ARBA" id="ARBA00022763"/>
    </source>
</evidence>
<dbReference type="GO" id="GO:0005634">
    <property type="term" value="C:nucleus"/>
    <property type="evidence" value="ECO:0000318"/>
    <property type="project" value="GO_Central"/>
</dbReference>
<dbReference type="OrthoDB" id="361242at2759"/>
<evidence type="ECO:0000256" key="4">
    <source>
        <dbReference type="ARBA" id="ARBA00023172"/>
    </source>
</evidence>
<dbReference type="InterPro" id="IPR027786">
    <property type="entry name" value="Nse4/EID"/>
</dbReference>
<reference evidence="10 11" key="1">
    <citation type="journal article" date="2010" name="Nature">
        <title>Genome sequencing and analysis of the model grass Brachypodium distachyon.</title>
        <authorList>
            <consortium name="International Brachypodium Initiative"/>
        </authorList>
    </citation>
    <scope>NUCLEOTIDE SEQUENCE [LARGE SCALE GENOMIC DNA]</scope>
    <source>
        <strain evidence="10 11">Bd21</strain>
    </source>
</reference>
<evidence type="ECO:0000313" key="12">
    <source>
        <dbReference type="Proteomes" id="UP000008810"/>
    </source>
</evidence>
<dbReference type="Gramene" id="KQK17662">
    <property type="protein sequence ID" value="KQK17662"/>
    <property type="gene ID" value="BRADI_1g35930v3"/>
</dbReference>
<feature type="region of interest" description="Disordered" evidence="8">
    <location>
        <begin position="300"/>
        <end position="353"/>
    </location>
</feature>
<dbReference type="InterPro" id="IPR014854">
    <property type="entry name" value="Nse4_C"/>
</dbReference>
<sequence length="445" mass="49117">MAEGCGAEAEPATPAQDGTTQGLEDRRLLRSQYLAVKGQINDEKDEMASADSVKFKAIFTQVESLHQLVQRPREQIADAEALLDITTSLVTSVRSHSALGITPSHLVAGLLKKFGSQGSVDGEGASLSWGDVGLDTSHVFMAVLGCCTMVGPMKAEVKPRMVRTIRKRTAWTLKNACPEQLADPSETSKTDTDRNMAVLFDVLRKKKNARLENLILNRKSFAQTVENIFALSFLVKDGRVEINVNDEGHHIVYPRNAPAASAIVSGEVVYNHFVFRFDFKDWKLMKEIVLEGEELMRHRSSRSMAQGNNHPEMPAQSSFGENSDAEMPAQGSFGGNSDPEMPAAHSTFGGNNNPEMPAAQSTFGGNNDPEMPGHTTPIRKLCRNRGLVKDARQDETTAADNQEMDVEDKTVSIATSTLEAMVNKEFIEYRHETAKTYKRRRLFQD</sequence>
<dbReference type="FunCoup" id="A0A0Q3NJT3">
    <property type="interactions" value="1646"/>
</dbReference>
<evidence type="ECO:0000256" key="6">
    <source>
        <dbReference type="ARBA" id="ARBA00023242"/>
    </source>
</evidence>
<evidence type="ECO:0000313" key="10">
    <source>
        <dbReference type="EMBL" id="KQK17662.1"/>
    </source>
</evidence>
<feature type="compositionally biased region" description="Polar residues" evidence="8">
    <location>
        <begin position="302"/>
        <end position="321"/>
    </location>
</feature>
<gene>
    <name evidence="11" type="primary">LOC100822599</name>
    <name evidence="10" type="ORF">BRADI_1g35930v3</name>
</gene>
<evidence type="ECO:0000256" key="1">
    <source>
        <dbReference type="ARBA" id="ARBA00004123"/>
    </source>
</evidence>
<keyword evidence="6 7" id="KW-0539">Nucleus</keyword>
<dbReference type="EMBL" id="CM000880">
    <property type="protein sequence ID" value="KQK17662.1"/>
    <property type="molecule type" value="Genomic_DNA"/>
</dbReference>
<keyword evidence="3 7" id="KW-0227">DNA damage</keyword>
<accession>A0A0Q3NJT3</accession>
<dbReference type="ExpressionAtlas" id="A0A0Q3NJT3">
    <property type="expression patterns" value="baseline and differential"/>
</dbReference>
<organism evidence="10">
    <name type="scientific">Brachypodium distachyon</name>
    <name type="common">Purple false brome</name>
    <name type="synonym">Trachynia distachya</name>
    <dbReference type="NCBI Taxonomy" id="15368"/>
    <lineage>
        <taxon>Eukaryota</taxon>
        <taxon>Viridiplantae</taxon>
        <taxon>Streptophyta</taxon>
        <taxon>Embryophyta</taxon>
        <taxon>Tracheophyta</taxon>
        <taxon>Spermatophyta</taxon>
        <taxon>Magnoliopsida</taxon>
        <taxon>Liliopsida</taxon>
        <taxon>Poales</taxon>
        <taxon>Poaceae</taxon>
        <taxon>BOP clade</taxon>
        <taxon>Pooideae</taxon>
        <taxon>Stipodae</taxon>
        <taxon>Brachypodieae</taxon>
        <taxon>Brachypodium</taxon>
    </lineage>
</organism>
<comment type="subunit">
    <text evidence="7">Component of the SMC5-SMC6 complex.</text>
</comment>
<dbReference type="PANTHER" id="PTHR16140">
    <property type="entry name" value="NON-STRUCTURAL MAINTENANCE OF CHROMOSOMES ELEMENT 4"/>
    <property type="match status" value="1"/>
</dbReference>
<comment type="subcellular location">
    <subcellularLocation>
        <location evidence="1 7">Nucleus</location>
    </subcellularLocation>
</comment>
<proteinExistence type="inferred from homology"/>
<keyword evidence="5 7" id="KW-0234">DNA repair</keyword>
<comment type="function">
    <text evidence="7">Component of the SMC5-SMC6 complex, that promotes sister chromatid alignment after DNA damage and facilitates double-stranded DNA breaks (DSBs) repair via homologous recombination between sister chromatids.</text>
</comment>
<dbReference type="GeneID" id="100822599"/>
<dbReference type="AlphaFoldDB" id="A0A0Q3NJT3"/>
<feature type="region of interest" description="Disordered" evidence="8">
    <location>
        <begin position="1"/>
        <end position="23"/>
    </location>
</feature>
<evidence type="ECO:0000256" key="2">
    <source>
        <dbReference type="ARBA" id="ARBA00008997"/>
    </source>
</evidence>
<keyword evidence="12" id="KW-1185">Reference proteome</keyword>
<dbReference type="Proteomes" id="UP000008810">
    <property type="component" value="Chromosome 1"/>
</dbReference>
<dbReference type="RefSeq" id="XP_010229801.1">
    <property type="nucleotide sequence ID" value="XM_010231499.3"/>
</dbReference>
<name>A0A0Q3NJT3_BRADI</name>
<dbReference type="GO" id="GO:0006281">
    <property type="term" value="P:DNA repair"/>
    <property type="evidence" value="ECO:0000318"/>
    <property type="project" value="GO_Central"/>
</dbReference>
<comment type="similarity">
    <text evidence="2 7">Belongs to the NSE4 family.</text>
</comment>
<evidence type="ECO:0000313" key="11">
    <source>
        <dbReference type="EnsemblPlants" id="KQK17662"/>
    </source>
</evidence>
<evidence type="ECO:0000256" key="7">
    <source>
        <dbReference type="RuleBase" id="RU365071"/>
    </source>
</evidence>
<dbReference type="GO" id="GO:0030915">
    <property type="term" value="C:Smc5-Smc6 complex"/>
    <property type="evidence" value="ECO:0000318"/>
    <property type="project" value="GO_Central"/>
</dbReference>
<evidence type="ECO:0000256" key="8">
    <source>
        <dbReference type="SAM" id="MobiDB-lite"/>
    </source>
</evidence>
<evidence type="ECO:0000259" key="9">
    <source>
        <dbReference type="Pfam" id="PF08743"/>
    </source>
</evidence>
<dbReference type="Pfam" id="PF08743">
    <property type="entry name" value="Nse4_C"/>
    <property type="match status" value="1"/>
</dbReference>